<keyword evidence="3" id="KW-1185">Reference proteome</keyword>
<dbReference type="AlphaFoldDB" id="A0AAD4C4Z1"/>
<gene>
    <name evidence="2" type="ORF">L210DRAFT_3627400</name>
</gene>
<feature type="compositionally biased region" description="Polar residues" evidence="1">
    <location>
        <begin position="367"/>
        <end position="383"/>
    </location>
</feature>
<proteinExistence type="predicted"/>
<feature type="region of interest" description="Disordered" evidence="1">
    <location>
        <begin position="351"/>
        <end position="392"/>
    </location>
</feature>
<dbReference type="EMBL" id="WHUW01000003">
    <property type="protein sequence ID" value="KAF8448659.1"/>
    <property type="molecule type" value="Genomic_DNA"/>
</dbReference>
<evidence type="ECO:0000313" key="3">
    <source>
        <dbReference type="Proteomes" id="UP001194468"/>
    </source>
</evidence>
<name>A0AAD4C4Z1_BOLED</name>
<feature type="region of interest" description="Disordered" evidence="1">
    <location>
        <begin position="146"/>
        <end position="178"/>
    </location>
</feature>
<feature type="compositionally biased region" description="Basic and acidic residues" evidence="1">
    <location>
        <begin position="164"/>
        <end position="178"/>
    </location>
</feature>
<reference evidence="2" key="2">
    <citation type="journal article" date="2020" name="Nat. Commun.">
        <title>Large-scale genome sequencing of mycorrhizal fungi provides insights into the early evolution of symbiotic traits.</title>
        <authorList>
            <person name="Miyauchi S."/>
            <person name="Kiss E."/>
            <person name="Kuo A."/>
            <person name="Drula E."/>
            <person name="Kohler A."/>
            <person name="Sanchez-Garcia M."/>
            <person name="Morin E."/>
            <person name="Andreopoulos B."/>
            <person name="Barry K.W."/>
            <person name="Bonito G."/>
            <person name="Buee M."/>
            <person name="Carver A."/>
            <person name="Chen C."/>
            <person name="Cichocki N."/>
            <person name="Clum A."/>
            <person name="Culley D."/>
            <person name="Crous P.W."/>
            <person name="Fauchery L."/>
            <person name="Girlanda M."/>
            <person name="Hayes R.D."/>
            <person name="Keri Z."/>
            <person name="LaButti K."/>
            <person name="Lipzen A."/>
            <person name="Lombard V."/>
            <person name="Magnuson J."/>
            <person name="Maillard F."/>
            <person name="Murat C."/>
            <person name="Nolan M."/>
            <person name="Ohm R.A."/>
            <person name="Pangilinan J."/>
            <person name="Pereira M.F."/>
            <person name="Perotto S."/>
            <person name="Peter M."/>
            <person name="Pfister S."/>
            <person name="Riley R."/>
            <person name="Sitrit Y."/>
            <person name="Stielow J.B."/>
            <person name="Szollosi G."/>
            <person name="Zifcakova L."/>
            <person name="Stursova M."/>
            <person name="Spatafora J.W."/>
            <person name="Tedersoo L."/>
            <person name="Vaario L.M."/>
            <person name="Yamada A."/>
            <person name="Yan M."/>
            <person name="Wang P."/>
            <person name="Xu J."/>
            <person name="Bruns T."/>
            <person name="Baldrian P."/>
            <person name="Vilgalys R."/>
            <person name="Dunand C."/>
            <person name="Henrissat B."/>
            <person name="Grigoriev I.V."/>
            <person name="Hibbett D."/>
            <person name="Nagy L.G."/>
            <person name="Martin F.M."/>
        </authorList>
    </citation>
    <scope>NUCLEOTIDE SEQUENCE</scope>
    <source>
        <strain evidence="2">BED1</strain>
    </source>
</reference>
<feature type="non-terminal residue" evidence="2">
    <location>
        <position position="392"/>
    </location>
</feature>
<evidence type="ECO:0000256" key="1">
    <source>
        <dbReference type="SAM" id="MobiDB-lite"/>
    </source>
</evidence>
<dbReference type="Proteomes" id="UP001194468">
    <property type="component" value="Unassembled WGS sequence"/>
</dbReference>
<protein>
    <submittedName>
        <fullName evidence="2">Uncharacterized protein</fullName>
    </submittedName>
</protein>
<feature type="compositionally biased region" description="Basic and acidic residues" evidence="1">
    <location>
        <begin position="357"/>
        <end position="366"/>
    </location>
</feature>
<evidence type="ECO:0000313" key="2">
    <source>
        <dbReference type="EMBL" id="KAF8448659.1"/>
    </source>
</evidence>
<organism evidence="2 3">
    <name type="scientific">Boletus edulis BED1</name>
    <dbReference type="NCBI Taxonomy" id="1328754"/>
    <lineage>
        <taxon>Eukaryota</taxon>
        <taxon>Fungi</taxon>
        <taxon>Dikarya</taxon>
        <taxon>Basidiomycota</taxon>
        <taxon>Agaricomycotina</taxon>
        <taxon>Agaricomycetes</taxon>
        <taxon>Agaricomycetidae</taxon>
        <taxon>Boletales</taxon>
        <taxon>Boletineae</taxon>
        <taxon>Boletaceae</taxon>
        <taxon>Boletoideae</taxon>
        <taxon>Boletus</taxon>
    </lineage>
</organism>
<reference evidence="2" key="1">
    <citation type="submission" date="2019-10" db="EMBL/GenBank/DDBJ databases">
        <authorList>
            <consortium name="DOE Joint Genome Institute"/>
            <person name="Kuo A."/>
            <person name="Miyauchi S."/>
            <person name="Kiss E."/>
            <person name="Drula E."/>
            <person name="Kohler A."/>
            <person name="Sanchez-Garcia M."/>
            <person name="Andreopoulos B."/>
            <person name="Barry K.W."/>
            <person name="Bonito G."/>
            <person name="Buee M."/>
            <person name="Carver A."/>
            <person name="Chen C."/>
            <person name="Cichocki N."/>
            <person name="Clum A."/>
            <person name="Culley D."/>
            <person name="Crous P.W."/>
            <person name="Fauchery L."/>
            <person name="Girlanda M."/>
            <person name="Hayes R."/>
            <person name="Keri Z."/>
            <person name="LaButti K."/>
            <person name="Lipzen A."/>
            <person name="Lombard V."/>
            <person name="Magnuson J."/>
            <person name="Maillard F."/>
            <person name="Morin E."/>
            <person name="Murat C."/>
            <person name="Nolan M."/>
            <person name="Ohm R."/>
            <person name="Pangilinan J."/>
            <person name="Pereira M."/>
            <person name="Perotto S."/>
            <person name="Peter M."/>
            <person name="Riley R."/>
            <person name="Sitrit Y."/>
            <person name="Stielow B."/>
            <person name="Szollosi G."/>
            <person name="Zifcakova L."/>
            <person name="Stursova M."/>
            <person name="Spatafora J.W."/>
            <person name="Tedersoo L."/>
            <person name="Vaario L.-M."/>
            <person name="Yamada A."/>
            <person name="Yan M."/>
            <person name="Wang P."/>
            <person name="Xu J."/>
            <person name="Bruns T."/>
            <person name="Baldrian P."/>
            <person name="Vilgalys R."/>
            <person name="Henrissat B."/>
            <person name="Grigoriev I.V."/>
            <person name="Hibbett D."/>
            <person name="Nagy L.G."/>
            <person name="Martin F.M."/>
        </authorList>
    </citation>
    <scope>NUCLEOTIDE SEQUENCE</scope>
    <source>
        <strain evidence="2">BED1</strain>
    </source>
</reference>
<sequence>MERRAFGGGKNNDKRPTSNERLLDFQIATEWANGTVPERKNAFQREGITLRLRRLSPQQEIRKRGAFCGGENTTARISFVHSPLISLSRPPPGKVPDKMDEMCITYASQTARGRSQSHEPKTYSICLRKVYPHEVTDYLLGKGWRTRQTNDIPLPPEGQPMQERYPDDSESSTKPDEDETRYWERGWYIWTTSSNKNALEKLQLMSQSLKSQDRYLQDKLQNEKNGQNGQIWIEQLRGRIRVELDGTLSSVPPPDYLQYHWLLAPTAKVLDIFRRSFESGSQREFARRVLEKGHSQEPFILARRLCKKAWEMIAGPPDANPIGTVEAILPGTTKTEVLSIFEMARRPPISTSVGRKSLTDEPEKQNIHLQPKTTWSTEISKSAATGPADNRG</sequence>
<comment type="caution">
    <text evidence="2">The sequence shown here is derived from an EMBL/GenBank/DDBJ whole genome shotgun (WGS) entry which is preliminary data.</text>
</comment>
<accession>A0AAD4C4Z1</accession>